<protein>
    <submittedName>
        <fullName evidence="1">Uncharacterized protein</fullName>
    </submittedName>
</protein>
<accession>A0ACB0JPL1</accession>
<comment type="caution">
    <text evidence="1">The sequence shown here is derived from an EMBL/GenBank/DDBJ whole genome shotgun (WGS) entry which is preliminary data.</text>
</comment>
<proteinExistence type="predicted"/>
<evidence type="ECO:0000313" key="2">
    <source>
        <dbReference type="Proteomes" id="UP001177021"/>
    </source>
</evidence>
<reference evidence="1" key="1">
    <citation type="submission" date="2023-10" db="EMBL/GenBank/DDBJ databases">
        <authorList>
            <person name="Rodriguez Cubillos JULIANA M."/>
            <person name="De Vega J."/>
        </authorList>
    </citation>
    <scope>NUCLEOTIDE SEQUENCE</scope>
</reference>
<dbReference type="Proteomes" id="UP001177021">
    <property type="component" value="Unassembled WGS sequence"/>
</dbReference>
<name>A0ACB0JPL1_TRIPR</name>
<organism evidence="1 2">
    <name type="scientific">Trifolium pratense</name>
    <name type="common">Red clover</name>
    <dbReference type="NCBI Taxonomy" id="57577"/>
    <lineage>
        <taxon>Eukaryota</taxon>
        <taxon>Viridiplantae</taxon>
        <taxon>Streptophyta</taxon>
        <taxon>Embryophyta</taxon>
        <taxon>Tracheophyta</taxon>
        <taxon>Spermatophyta</taxon>
        <taxon>Magnoliopsida</taxon>
        <taxon>eudicotyledons</taxon>
        <taxon>Gunneridae</taxon>
        <taxon>Pentapetalae</taxon>
        <taxon>rosids</taxon>
        <taxon>fabids</taxon>
        <taxon>Fabales</taxon>
        <taxon>Fabaceae</taxon>
        <taxon>Papilionoideae</taxon>
        <taxon>50 kb inversion clade</taxon>
        <taxon>NPAAA clade</taxon>
        <taxon>Hologalegina</taxon>
        <taxon>IRL clade</taxon>
        <taxon>Trifolieae</taxon>
        <taxon>Trifolium</taxon>
    </lineage>
</organism>
<sequence>MSTEATTTETTPSHFLGNYLIKLYCGNDIMKDIVLWRRKKLSTMIIVTATVTWVLMEVYQFNFLTLMSWLTISVVASIFIYSNMLTLLGKEPQNLLRLELEEETAVRMAKTVRAWIEKSIKWFFIVSTKEDWPVFVGVMARLLAISYVGNCMDFLTFIYIGILAGMTLPLTYNKNEDKIKRCMEWLREKYKRFYEIIDEKAIKKIKSRILNENEKEKKIE</sequence>
<evidence type="ECO:0000313" key="1">
    <source>
        <dbReference type="EMBL" id="CAJ2646257.1"/>
    </source>
</evidence>
<gene>
    <name evidence="1" type="ORF">MILVUS5_LOCUS14993</name>
</gene>
<dbReference type="EMBL" id="CASHSV030000109">
    <property type="protein sequence ID" value="CAJ2646257.1"/>
    <property type="molecule type" value="Genomic_DNA"/>
</dbReference>
<keyword evidence="2" id="KW-1185">Reference proteome</keyword>